<evidence type="ECO:0000313" key="1">
    <source>
        <dbReference type="EMBL" id="PYC33983.1"/>
    </source>
</evidence>
<organism evidence="1 2">
    <name type="scientific">Pseudomonas protegens</name>
    <dbReference type="NCBI Taxonomy" id="380021"/>
    <lineage>
        <taxon>Bacteria</taxon>
        <taxon>Pseudomonadati</taxon>
        <taxon>Pseudomonadota</taxon>
        <taxon>Gammaproteobacteria</taxon>
        <taxon>Pseudomonadales</taxon>
        <taxon>Pseudomonadaceae</taxon>
        <taxon>Pseudomonas</taxon>
    </lineage>
</organism>
<dbReference type="Gene3D" id="3.40.50.300">
    <property type="entry name" value="P-loop containing nucleotide triphosphate hydrolases"/>
    <property type="match status" value="1"/>
</dbReference>
<protein>
    <recommendedName>
        <fullName evidence="3">Terminase</fullName>
    </recommendedName>
</protein>
<evidence type="ECO:0008006" key="3">
    <source>
        <dbReference type="Google" id="ProtNLM"/>
    </source>
</evidence>
<sequence>MSPLPRTYEAPVRLTPKQANIYVWGFQRSAWFRDAVRGRRFGKTFLGKAEMRRAARLAAEWGESVEDEIWYAAPTQKQARRVFWRRLKQAIPREWREYKPNESGMLITLKSGHLIRCAGLMVNIDQCPQLTLCLERQTYNDKGEPDKDPKRGHDHMNDAAGYFIAKRYPIKAIVTSIKMGYAR</sequence>
<dbReference type="AlphaFoldDB" id="A0A9Q6N8N7"/>
<accession>A0A9Q6N8N7</accession>
<reference evidence="1 2" key="1">
    <citation type="submission" date="2018-06" db="EMBL/GenBank/DDBJ databases">
        <title>Pseudomonas diversity within urban Lake Michigan freshwaters.</title>
        <authorList>
            <person name="Batrich M."/>
            <person name="Hatzopoulos T."/>
            <person name="Putonti C."/>
        </authorList>
    </citation>
    <scope>NUCLEOTIDE SEQUENCE [LARGE SCALE GENOMIC DNA]</scope>
    <source>
        <strain evidence="1 2">MB-090624</strain>
    </source>
</reference>
<proteinExistence type="predicted"/>
<gene>
    <name evidence="1" type="ORF">DMX08_19150</name>
</gene>
<comment type="caution">
    <text evidence="1">The sequence shown here is derived from an EMBL/GenBank/DDBJ whole genome shotgun (WGS) entry which is preliminary data.</text>
</comment>
<name>A0A9Q6N8N7_9PSED</name>
<dbReference type="EMBL" id="QJRN01000012">
    <property type="protein sequence ID" value="PYC33983.1"/>
    <property type="molecule type" value="Genomic_DNA"/>
</dbReference>
<evidence type="ECO:0000313" key="2">
    <source>
        <dbReference type="Proteomes" id="UP000248188"/>
    </source>
</evidence>
<dbReference type="Proteomes" id="UP000248188">
    <property type="component" value="Unassembled WGS sequence"/>
</dbReference>
<dbReference type="InterPro" id="IPR027417">
    <property type="entry name" value="P-loop_NTPase"/>
</dbReference>